<reference evidence="3 4" key="1">
    <citation type="submission" date="2024-10" db="EMBL/GenBank/DDBJ databases">
        <title>The Natural Products Discovery Center: Release of the First 8490 Sequenced Strains for Exploring Actinobacteria Biosynthetic Diversity.</title>
        <authorList>
            <person name="Kalkreuter E."/>
            <person name="Kautsar S.A."/>
            <person name="Yang D."/>
            <person name="Bader C.D."/>
            <person name="Teijaro C.N."/>
            <person name="Fluegel L."/>
            <person name="Davis C.M."/>
            <person name="Simpson J.R."/>
            <person name="Lauterbach L."/>
            <person name="Steele A.D."/>
            <person name="Gui C."/>
            <person name="Meng S."/>
            <person name="Li G."/>
            <person name="Viehrig K."/>
            <person name="Ye F."/>
            <person name="Su P."/>
            <person name="Kiefer A.F."/>
            <person name="Nichols A."/>
            <person name="Cepeda A.J."/>
            <person name="Yan W."/>
            <person name="Fan B."/>
            <person name="Jiang Y."/>
            <person name="Adhikari A."/>
            <person name="Zheng C.-J."/>
            <person name="Schuster L."/>
            <person name="Cowan T.M."/>
            <person name="Smanski M.J."/>
            <person name="Chevrette M.G."/>
            <person name="De Carvalho L.P.S."/>
            <person name="Shen B."/>
        </authorList>
    </citation>
    <scope>NUCLEOTIDE SEQUENCE [LARGE SCALE GENOMIC DNA]</scope>
    <source>
        <strain evidence="3 4">NPDC049639</strain>
    </source>
</reference>
<organism evidence="3 4">
    <name type="scientific">Spongisporangium articulatum</name>
    <dbReference type="NCBI Taxonomy" id="3362603"/>
    <lineage>
        <taxon>Bacteria</taxon>
        <taxon>Bacillati</taxon>
        <taxon>Actinomycetota</taxon>
        <taxon>Actinomycetes</taxon>
        <taxon>Kineosporiales</taxon>
        <taxon>Kineosporiaceae</taxon>
        <taxon>Spongisporangium</taxon>
    </lineage>
</organism>
<dbReference type="InterPro" id="IPR029068">
    <property type="entry name" value="Glyas_Bleomycin-R_OHBP_Dase"/>
</dbReference>
<dbReference type="RefSeq" id="WP_398274054.1">
    <property type="nucleotide sequence ID" value="NZ_JBITLV010000001.1"/>
</dbReference>
<gene>
    <name evidence="3" type="ORF">ACIB24_01370</name>
</gene>
<dbReference type="PROSITE" id="PS51819">
    <property type="entry name" value="VOC"/>
    <property type="match status" value="1"/>
</dbReference>
<dbReference type="InterPro" id="IPR051785">
    <property type="entry name" value="MMCE/EMCE_epimerase"/>
</dbReference>
<dbReference type="InterPro" id="IPR004360">
    <property type="entry name" value="Glyas_Fos-R_dOase_dom"/>
</dbReference>
<name>A0ABW8AH70_9ACTN</name>
<proteinExistence type="predicted"/>
<dbReference type="EMBL" id="JBITLV010000001">
    <property type="protein sequence ID" value="MFI7585705.1"/>
    <property type="molecule type" value="Genomic_DNA"/>
</dbReference>
<comment type="caution">
    <text evidence="3">The sequence shown here is derived from an EMBL/GenBank/DDBJ whole genome shotgun (WGS) entry which is preliminary data.</text>
</comment>
<dbReference type="Pfam" id="PF00903">
    <property type="entry name" value="Glyoxalase"/>
    <property type="match status" value="1"/>
</dbReference>
<evidence type="ECO:0000256" key="1">
    <source>
        <dbReference type="ARBA" id="ARBA00022723"/>
    </source>
</evidence>
<evidence type="ECO:0000313" key="3">
    <source>
        <dbReference type="EMBL" id="MFI7585705.1"/>
    </source>
</evidence>
<keyword evidence="1" id="KW-0479">Metal-binding</keyword>
<sequence>MKLASVRLVTDDLPALVAFYSAITNTEPATPFGPDDYAELRTESGVVALVTSAGMKRFNNDAAEAAANRSVILEFEVDDVDAERSRLGDRITDWVQEPVTQPWGNRSMLFRDPDGNLINIYSSPQTV</sequence>
<dbReference type="InterPro" id="IPR037523">
    <property type="entry name" value="VOC_core"/>
</dbReference>
<dbReference type="PANTHER" id="PTHR43048:SF4">
    <property type="entry name" value="RING-CLEAVING DIOXYGENASE-RELATED"/>
    <property type="match status" value="1"/>
</dbReference>
<dbReference type="PANTHER" id="PTHR43048">
    <property type="entry name" value="METHYLMALONYL-COA EPIMERASE"/>
    <property type="match status" value="1"/>
</dbReference>
<evidence type="ECO:0000259" key="2">
    <source>
        <dbReference type="PROSITE" id="PS51819"/>
    </source>
</evidence>
<dbReference type="SUPFAM" id="SSF54593">
    <property type="entry name" value="Glyoxalase/Bleomycin resistance protein/Dihydroxybiphenyl dioxygenase"/>
    <property type="match status" value="1"/>
</dbReference>
<feature type="domain" description="VOC" evidence="2">
    <location>
        <begin position="2"/>
        <end position="123"/>
    </location>
</feature>
<evidence type="ECO:0000313" key="4">
    <source>
        <dbReference type="Proteomes" id="UP001612915"/>
    </source>
</evidence>
<keyword evidence="4" id="KW-1185">Reference proteome</keyword>
<accession>A0ABW8AH70</accession>
<dbReference type="Gene3D" id="3.10.180.10">
    <property type="entry name" value="2,3-Dihydroxybiphenyl 1,2-Dioxygenase, domain 1"/>
    <property type="match status" value="1"/>
</dbReference>
<dbReference type="Proteomes" id="UP001612915">
    <property type="component" value="Unassembled WGS sequence"/>
</dbReference>
<protein>
    <submittedName>
        <fullName evidence="3">VOC family protein</fullName>
    </submittedName>
</protein>